<accession>A0ABQ1L762</accession>
<proteinExistence type="predicted"/>
<sequence length="228" mass="25291">MLTAHPTRVLTIGCSCINRFQFDHFQSRNPGTEHHFVRTLFDWNIVSLAGTEAILRHAVNGTLLSALQDVSGFRVEWDVLLFHNQLPGVCFYHEQDIARSFDDPAQKISLINKLTHQAAPFLAPDYPGRTHLVWSNIQPNLPDTVHNVTPWASFQLTLDRHGTITALGSKLFGADTGFSFLTMAADVSPELIGAADVHVIDLPRGPDYEGPPSLYDSLLACIVTRTHP</sequence>
<protein>
    <submittedName>
        <fullName evidence="1">Uncharacterized protein</fullName>
    </submittedName>
</protein>
<dbReference type="EMBL" id="BMFC01000013">
    <property type="protein sequence ID" value="GGC17507.1"/>
    <property type="molecule type" value="Genomic_DNA"/>
</dbReference>
<name>A0ABQ1L762_9RHOB</name>
<evidence type="ECO:0000313" key="2">
    <source>
        <dbReference type="Proteomes" id="UP000645462"/>
    </source>
</evidence>
<dbReference type="Proteomes" id="UP000645462">
    <property type="component" value="Unassembled WGS sequence"/>
</dbReference>
<keyword evidence="2" id="KW-1185">Reference proteome</keyword>
<gene>
    <name evidence="1" type="ORF">GCM10011363_37580</name>
</gene>
<organism evidence="1 2">
    <name type="scientific">Marivita lacus</name>
    <dbReference type="NCBI Taxonomy" id="1323742"/>
    <lineage>
        <taxon>Bacteria</taxon>
        <taxon>Pseudomonadati</taxon>
        <taxon>Pseudomonadota</taxon>
        <taxon>Alphaproteobacteria</taxon>
        <taxon>Rhodobacterales</taxon>
        <taxon>Roseobacteraceae</taxon>
        <taxon>Marivita</taxon>
    </lineage>
</organism>
<comment type="caution">
    <text evidence="1">The sequence shown here is derived from an EMBL/GenBank/DDBJ whole genome shotgun (WGS) entry which is preliminary data.</text>
</comment>
<reference evidence="2" key="1">
    <citation type="journal article" date="2019" name="Int. J. Syst. Evol. Microbiol.">
        <title>The Global Catalogue of Microorganisms (GCM) 10K type strain sequencing project: providing services to taxonomists for standard genome sequencing and annotation.</title>
        <authorList>
            <consortium name="The Broad Institute Genomics Platform"/>
            <consortium name="The Broad Institute Genome Sequencing Center for Infectious Disease"/>
            <person name="Wu L."/>
            <person name="Ma J."/>
        </authorList>
    </citation>
    <scope>NUCLEOTIDE SEQUENCE [LARGE SCALE GENOMIC DNA]</scope>
    <source>
        <strain evidence="2">CGMCC 1.12478</strain>
    </source>
</reference>
<dbReference type="RefSeq" id="WP_188483640.1">
    <property type="nucleotide sequence ID" value="NZ_BMFC01000013.1"/>
</dbReference>
<evidence type="ECO:0000313" key="1">
    <source>
        <dbReference type="EMBL" id="GGC17507.1"/>
    </source>
</evidence>